<dbReference type="EMBL" id="BK016109">
    <property type="protein sequence ID" value="DAF95667.1"/>
    <property type="molecule type" value="Genomic_DNA"/>
</dbReference>
<reference evidence="1" key="1">
    <citation type="journal article" date="2021" name="Proc. Natl. Acad. Sci. U.S.A.">
        <title>A Catalog of Tens of Thousands of Viruses from Human Metagenomes Reveals Hidden Associations with Chronic Diseases.</title>
        <authorList>
            <person name="Tisza M.J."/>
            <person name="Buck C.B."/>
        </authorList>
    </citation>
    <scope>NUCLEOTIDE SEQUENCE</scope>
    <source>
        <strain evidence="1">CtCo31</strain>
    </source>
</reference>
<proteinExistence type="predicted"/>
<name>A0A8S5UML6_9CAUD</name>
<organism evidence="1">
    <name type="scientific">Myoviridae sp. ctCo31</name>
    <dbReference type="NCBI Taxonomy" id="2825053"/>
    <lineage>
        <taxon>Viruses</taxon>
        <taxon>Duplodnaviria</taxon>
        <taxon>Heunggongvirae</taxon>
        <taxon>Uroviricota</taxon>
        <taxon>Caudoviricetes</taxon>
    </lineage>
</organism>
<sequence length="96" mass="11131">MEYIFYVSFQEKDFQKYSKAFLIQCTESAVGQKVQELKKKYSEELKGKDVAYIGTECCGQVSHLGPEILDYQAIIDFKKKPLILNIVSGNWKHFLN</sequence>
<evidence type="ECO:0000313" key="1">
    <source>
        <dbReference type="EMBL" id="DAF95667.1"/>
    </source>
</evidence>
<protein>
    <submittedName>
        <fullName evidence="1">Uncharacterized protein</fullName>
    </submittedName>
</protein>
<accession>A0A8S5UML6</accession>